<proteinExistence type="predicted"/>
<evidence type="ECO:0000313" key="2">
    <source>
        <dbReference type="Proteomes" id="UP001198565"/>
    </source>
</evidence>
<dbReference type="Gene3D" id="3.40.50.2300">
    <property type="match status" value="1"/>
</dbReference>
<dbReference type="RefSeq" id="WP_222979817.1">
    <property type="nucleotide sequence ID" value="NZ_JAINVZ010000013.1"/>
</dbReference>
<gene>
    <name evidence="1" type="ORF">K7472_19745</name>
</gene>
<protein>
    <submittedName>
        <fullName evidence="1">DNA-binding response regulator</fullName>
    </submittedName>
</protein>
<reference evidence="1 2" key="1">
    <citation type="submission" date="2021-08" db="EMBL/GenBank/DDBJ databases">
        <title>Streptomyces sp. PTM05 isolated from lichen.</title>
        <authorList>
            <person name="Somphong A."/>
            <person name="Phongsopitanun W."/>
            <person name="Tanasupawat S."/>
        </authorList>
    </citation>
    <scope>NUCLEOTIDE SEQUENCE [LARGE SCALE GENOMIC DNA]</scope>
    <source>
        <strain evidence="1 2">Ptm05</strain>
    </source>
</reference>
<organism evidence="1 2">
    <name type="scientific">Streptantibioticus parmotrematis</name>
    <dbReference type="NCBI Taxonomy" id="2873249"/>
    <lineage>
        <taxon>Bacteria</taxon>
        <taxon>Bacillati</taxon>
        <taxon>Actinomycetota</taxon>
        <taxon>Actinomycetes</taxon>
        <taxon>Kitasatosporales</taxon>
        <taxon>Streptomycetaceae</taxon>
        <taxon>Streptantibioticus</taxon>
    </lineage>
</organism>
<keyword evidence="1" id="KW-0238">DNA-binding</keyword>
<dbReference type="GO" id="GO:0003677">
    <property type="term" value="F:DNA binding"/>
    <property type="evidence" value="ECO:0007669"/>
    <property type="project" value="UniProtKB-KW"/>
</dbReference>
<sequence length="163" mass="17538">MLPTRESLVPQVAIVERNTLVCRGWESLLSRRSQVRLSAVACEPSALTPARGGGYDVIVYGVPQNCRAFTEKVETLVGQGRVLVLMDLSHRQPVTGVLRLGAFGCVDRRAGESEVLSAVETVAEGGIHVAAGLAGRLHAELRQFAAPGLVLARREAETLRWLA</sequence>
<feature type="non-terminal residue" evidence="1">
    <location>
        <position position="163"/>
    </location>
</feature>
<comment type="caution">
    <text evidence="1">The sequence shown here is derived from an EMBL/GenBank/DDBJ whole genome shotgun (WGS) entry which is preliminary data.</text>
</comment>
<keyword evidence="2" id="KW-1185">Reference proteome</keyword>
<dbReference type="EMBL" id="JAINVZ010000013">
    <property type="protein sequence ID" value="MBY8887062.1"/>
    <property type="molecule type" value="Genomic_DNA"/>
</dbReference>
<dbReference type="Proteomes" id="UP001198565">
    <property type="component" value="Unassembled WGS sequence"/>
</dbReference>
<accession>A0ABS7QV22</accession>
<evidence type="ECO:0000313" key="1">
    <source>
        <dbReference type="EMBL" id="MBY8887062.1"/>
    </source>
</evidence>
<name>A0ABS7QV22_9ACTN</name>